<comment type="catalytic activity">
    <reaction evidence="6">
        <text>cytidine(1402) in 16S rRNA + S-adenosyl-L-methionine = N(4)-methylcytidine(1402) in 16S rRNA + S-adenosyl-L-homocysteine + H(+)</text>
        <dbReference type="Rhea" id="RHEA:42928"/>
        <dbReference type="Rhea" id="RHEA-COMP:10286"/>
        <dbReference type="Rhea" id="RHEA-COMP:10287"/>
        <dbReference type="ChEBI" id="CHEBI:15378"/>
        <dbReference type="ChEBI" id="CHEBI:57856"/>
        <dbReference type="ChEBI" id="CHEBI:59789"/>
        <dbReference type="ChEBI" id="CHEBI:74506"/>
        <dbReference type="ChEBI" id="CHEBI:82748"/>
        <dbReference type="EC" id="2.1.1.199"/>
    </reaction>
</comment>
<evidence type="ECO:0000256" key="2">
    <source>
        <dbReference type="ARBA" id="ARBA00022552"/>
    </source>
</evidence>
<dbReference type="EC" id="2.1.1.199" evidence="6"/>
<dbReference type="HAMAP" id="MF_01007">
    <property type="entry name" value="16SrRNA_methyltr_H"/>
    <property type="match status" value="1"/>
</dbReference>
<evidence type="ECO:0000256" key="4">
    <source>
        <dbReference type="ARBA" id="ARBA00022679"/>
    </source>
</evidence>
<comment type="caution">
    <text evidence="7">The sequence shown here is derived from an EMBL/GenBank/DDBJ whole genome shotgun (WGS) entry which is preliminary data.</text>
</comment>
<protein>
    <recommendedName>
        <fullName evidence="6">Ribosomal RNA small subunit methyltransferase H</fullName>
        <ecNumber evidence="6">2.1.1.199</ecNumber>
    </recommendedName>
    <alternativeName>
        <fullName evidence="6">16S rRNA m(4)C1402 methyltransferase</fullName>
    </alternativeName>
    <alternativeName>
        <fullName evidence="6">rRNA (cytosine-N(4)-)-methyltransferase RsmH</fullName>
    </alternativeName>
</protein>
<evidence type="ECO:0000256" key="3">
    <source>
        <dbReference type="ARBA" id="ARBA00022603"/>
    </source>
</evidence>
<proteinExistence type="inferred from homology"/>
<dbReference type="NCBIfam" id="TIGR00006">
    <property type="entry name" value="16S rRNA (cytosine(1402)-N(4))-methyltransferase RsmH"/>
    <property type="match status" value="1"/>
</dbReference>
<comment type="function">
    <text evidence="6">Specifically methylates the N4 position of cytidine in position 1402 (C1402) of 16S rRNA.</text>
</comment>
<gene>
    <name evidence="6 7" type="primary">rsmH</name>
    <name evidence="7" type="ORF">JCM17844_22070</name>
</gene>
<dbReference type="Proteomes" id="UP000322084">
    <property type="component" value="Unassembled WGS sequence"/>
</dbReference>
<dbReference type="PANTHER" id="PTHR11265">
    <property type="entry name" value="S-ADENOSYL-METHYLTRANSFERASE MRAW"/>
    <property type="match status" value="1"/>
</dbReference>
<comment type="similarity">
    <text evidence="1 6">Belongs to the methyltransferase superfamily. RsmH family.</text>
</comment>
<dbReference type="SUPFAM" id="SSF53335">
    <property type="entry name" value="S-adenosyl-L-methionine-dependent methyltransferases"/>
    <property type="match status" value="1"/>
</dbReference>
<dbReference type="PIRSF" id="PIRSF004486">
    <property type="entry name" value="MraW"/>
    <property type="match status" value="1"/>
</dbReference>
<keyword evidence="2 6" id="KW-0698">rRNA processing</keyword>
<keyword evidence="3 6" id="KW-0489">Methyltransferase</keyword>
<comment type="subcellular location">
    <subcellularLocation>
        <location evidence="6">Cytoplasm</location>
    </subcellularLocation>
</comment>
<dbReference type="PANTHER" id="PTHR11265:SF0">
    <property type="entry name" value="12S RRNA N4-METHYLCYTIDINE METHYLTRANSFERASE"/>
    <property type="match status" value="1"/>
</dbReference>
<reference evidence="7 8" key="1">
    <citation type="submission" date="2019-09" db="EMBL/GenBank/DDBJ databases">
        <title>NBRP : Genome information of microbial organism related human and environment.</title>
        <authorList>
            <person name="Hattori M."/>
            <person name="Oshima K."/>
            <person name="Inaba H."/>
            <person name="Suda W."/>
            <person name="Sakamoto M."/>
            <person name="Iino T."/>
            <person name="Kitahara M."/>
            <person name="Oshida Y."/>
            <person name="Iida T."/>
            <person name="Kudo T."/>
            <person name="Itoh T."/>
            <person name="Ohkuma M."/>
        </authorList>
    </citation>
    <scope>NUCLEOTIDE SEQUENCE [LARGE SCALE GENOMIC DNA]</scope>
    <source>
        <strain evidence="7 8">Hi-2</strain>
    </source>
</reference>
<evidence type="ECO:0000256" key="6">
    <source>
        <dbReference type="HAMAP-Rule" id="MF_01007"/>
    </source>
</evidence>
<feature type="binding site" evidence="6">
    <location>
        <begin position="48"/>
        <end position="50"/>
    </location>
    <ligand>
        <name>S-adenosyl-L-methionine</name>
        <dbReference type="ChEBI" id="CHEBI:59789"/>
    </ligand>
</feature>
<evidence type="ECO:0000313" key="7">
    <source>
        <dbReference type="EMBL" id="GEQ98570.1"/>
    </source>
</evidence>
<dbReference type="SUPFAM" id="SSF81799">
    <property type="entry name" value="Putative methyltransferase TM0872, insert domain"/>
    <property type="match status" value="1"/>
</dbReference>
<dbReference type="InterPro" id="IPR023397">
    <property type="entry name" value="SAM-dep_MeTrfase_MraW_recog"/>
</dbReference>
<evidence type="ECO:0000313" key="8">
    <source>
        <dbReference type="Proteomes" id="UP000322084"/>
    </source>
</evidence>
<keyword evidence="6" id="KW-0963">Cytoplasm</keyword>
<dbReference type="InterPro" id="IPR002903">
    <property type="entry name" value="RsmH"/>
</dbReference>
<dbReference type="EMBL" id="BKCL01000007">
    <property type="protein sequence ID" value="GEQ98570.1"/>
    <property type="molecule type" value="Genomic_DNA"/>
</dbReference>
<dbReference type="GO" id="GO:0071424">
    <property type="term" value="F:rRNA (cytosine-N4-)-methyltransferase activity"/>
    <property type="evidence" value="ECO:0007669"/>
    <property type="project" value="UniProtKB-UniRule"/>
</dbReference>
<dbReference type="Gene3D" id="1.10.150.170">
    <property type="entry name" value="Putative methyltransferase TM0872, insert domain"/>
    <property type="match status" value="1"/>
</dbReference>
<dbReference type="GO" id="GO:0005737">
    <property type="term" value="C:cytoplasm"/>
    <property type="evidence" value="ECO:0007669"/>
    <property type="project" value="UniProtKB-SubCell"/>
</dbReference>
<dbReference type="Gene3D" id="3.40.50.150">
    <property type="entry name" value="Vaccinia Virus protein VP39"/>
    <property type="match status" value="1"/>
</dbReference>
<feature type="binding site" evidence="6">
    <location>
        <position position="67"/>
    </location>
    <ligand>
        <name>S-adenosyl-L-methionine</name>
        <dbReference type="ChEBI" id="CHEBI:59789"/>
    </ligand>
</feature>
<dbReference type="Pfam" id="PF01795">
    <property type="entry name" value="Methyltransf_5"/>
    <property type="match status" value="1"/>
</dbReference>
<evidence type="ECO:0000256" key="1">
    <source>
        <dbReference type="ARBA" id="ARBA00010396"/>
    </source>
</evidence>
<dbReference type="InterPro" id="IPR029063">
    <property type="entry name" value="SAM-dependent_MTases_sf"/>
</dbReference>
<feature type="binding site" evidence="6">
    <location>
        <position position="122"/>
    </location>
    <ligand>
        <name>S-adenosyl-L-methionine</name>
        <dbReference type="ChEBI" id="CHEBI:59789"/>
    </ligand>
</feature>
<keyword evidence="5 6" id="KW-0949">S-adenosyl-L-methionine</keyword>
<name>A0A5A7MRB9_9PROT</name>
<evidence type="ECO:0000256" key="5">
    <source>
        <dbReference type="ARBA" id="ARBA00022691"/>
    </source>
</evidence>
<dbReference type="GO" id="GO:0070475">
    <property type="term" value="P:rRNA base methylation"/>
    <property type="evidence" value="ECO:0007669"/>
    <property type="project" value="UniProtKB-UniRule"/>
</dbReference>
<keyword evidence="4 6" id="KW-0808">Transferase</keyword>
<feature type="binding site" evidence="6">
    <location>
        <position position="94"/>
    </location>
    <ligand>
        <name>S-adenosyl-L-methionine</name>
        <dbReference type="ChEBI" id="CHEBI:59789"/>
    </ligand>
</feature>
<organism evidence="7 8">
    <name type="scientific">Iodidimonas gelatinilytica</name>
    <dbReference type="NCBI Taxonomy" id="1236966"/>
    <lineage>
        <taxon>Bacteria</taxon>
        <taxon>Pseudomonadati</taxon>
        <taxon>Pseudomonadota</taxon>
        <taxon>Alphaproteobacteria</taxon>
        <taxon>Iodidimonadales</taxon>
        <taxon>Iodidimonadaceae</taxon>
        <taxon>Iodidimonas</taxon>
    </lineage>
</organism>
<dbReference type="AlphaFoldDB" id="A0A5A7MRB9"/>
<accession>A0A5A7MRB9</accession>
<sequence>MPLLRQGVANDRAPARGTRHIPVMLSEVIAALRPKSGDCFVDGTFGAGGYSRALLESADDVRVFAIDRDPEAIARGADLVRESNGRLVLMEGCFSDMEALLAHHDVHSVDGVTLDVGVSSFQIETAARGFSFQSDGPLDMRMARAGETAADLVNTRSETDLADLIYQLGEDVRSRRIAKAIVAARAEKPILRTSELAEIIVGAVGMGPRAKKKIHPATRTFQALRIAVNDELGELERALDAAERVLAPEGRLAIVAFHSLEDRIVKSFLAERAGRLPSGSRHLPDLPDMGPQPSFYLPKKGVIKPSDTEVSTNPRARSARLRVAVRTEAPAWRAAA</sequence>
<feature type="binding site" evidence="6">
    <location>
        <position position="115"/>
    </location>
    <ligand>
        <name>S-adenosyl-L-methionine</name>
        <dbReference type="ChEBI" id="CHEBI:59789"/>
    </ligand>
</feature>